<protein>
    <submittedName>
        <fullName evidence="3">Ferrous iron transport protein A</fullName>
    </submittedName>
</protein>
<accession>A0A8J6PIV0</accession>
<name>A0A8J6PIV0_9FLAO</name>
<dbReference type="EMBL" id="JACVEL010000004">
    <property type="protein sequence ID" value="MBC9812441.1"/>
    <property type="molecule type" value="Genomic_DNA"/>
</dbReference>
<dbReference type="AlphaFoldDB" id="A0A8J6PIV0"/>
<dbReference type="RefSeq" id="WP_163489822.1">
    <property type="nucleotide sequence ID" value="NZ_JACVEL010000004.1"/>
</dbReference>
<organism evidence="3 4">
    <name type="scientific">Taishania pollutisoli</name>
    <dbReference type="NCBI Taxonomy" id="2766479"/>
    <lineage>
        <taxon>Bacteria</taxon>
        <taxon>Pseudomonadati</taxon>
        <taxon>Bacteroidota</taxon>
        <taxon>Flavobacteriia</taxon>
        <taxon>Flavobacteriales</taxon>
        <taxon>Crocinitomicaceae</taxon>
        <taxon>Taishania</taxon>
    </lineage>
</organism>
<dbReference type="PANTHER" id="PTHR42954">
    <property type="entry name" value="FE(2+) TRANSPORT PROTEIN A"/>
    <property type="match status" value="1"/>
</dbReference>
<dbReference type="PANTHER" id="PTHR42954:SF2">
    <property type="entry name" value="FE(2+) TRANSPORT PROTEIN A"/>
    <property type="match status" value="1"/>
</dbReference>
<feature type="domain" description="Ferrous iron transporter FeoA-like" evidence="2">
    <location>
        <begin position="5"/>
        <end position="76"/>
    </location>
</feature>
<keyword evidence="4" id="KW-1185">Reference proteome</keyword>
<dbReference type="Pfam" id="PF04023">
    <property type="entry name" value="FeoA"/>
    <property type="match status" value="1"/>
</dbReference>
<keyword evidence="1" id="KW-0408">Iron</keyword>
<proteinExistence type="predicted"/>
<dbReference type="SMART" id="SM00899">
    <property type="entry name" value="FeoA"/>
    <property type="match status" value="1"/>
</dbReference>
<dbReference type="Proteomes" id="UP000652681">
    <property type="component" value="Unassembled WGS sequence"/>
</dbReference>
<evidence type="ECO:0000313" key="3">
    <source>
        <dbReference type="EMBL" id="MBC9812441.1"/>
    </source>
</evidence>
<dbReference type="InterPro" id="IPR008988">
    <property type="entry name" value="Transcriptional_repressor_C"/>
</dbReference>
<dbReference type="InterPro" id="IPR007167">
    <property type="entry name" value="Fe-transptr_FeoA-like"/>
</dbReference>
<evidence type="ECO:0000256" key="1">
    <source>
        <dbReference type="ARBA" id="ARBA00023004"/>
    </source>
</evidence>
<dbReference type="InterPro" id="IPR038157">
    <property type="entry name" value="FeoA_core_dom"/>
</dbReference>
<evidence type="ECO:0000313" key="4">
    <source>
        <dbReference type="Proteomes" id="UP000652681"/>
    </source>
</evidence>
<sequence length="76" mass="8174">MSGHIKLAQIKKGNDAVVQSIEGDELRSKLLELGLTSGSKVRVLYTAPFGDPIAVDIEGFVLSLRKSEANLIHVTV</sequence>
<reference evidence="3" key="1">
    <citation type="submission" date="2020-09" db="EMBL/GenBank/DDBJ databases">
        <title>Taishania pollutisoli gen. nov., sp. nov., Isolated from Tetrabromobisphenol A-Contaminated Soil.</title>
        <authorList>
            <person name="Chen Q."/>
        </authorList>
    </citation>
    <scope>NUCLEOTIDE SEQUENCE</scope>
    <source>
        <strain evidence="3">CZZ-1</strain>
    </source>
</reference>
<dbReference type="Gene3D" id="2.30.30.90">
    <property type="match status" value="1"/>
</dbReference>
<evidence type="ECO:0000259" key="2">
    <source>
        <dbReference type="SMART" id="SM00899"/>
    </source>
</evidence>
<dbReference type="InterPro" id="IPR052713">
    <property type="entry name" value="FeoA"/>
</dbReference>
<comment type="caution">
    <text evidence="3">The sequence shown here is derived from an EMBL/GenBank/DDBJ whole genome shotgun (WGS) entry which is preliminary data.</text>
</comment>
<dbReference type="SUPFAM" id="SSF50037">
    <property type="entry name" value="C-terminal domain of transcriptional repressors"/>
    <property type="match status" value="1"/>
</dbReference>
<gene>
    <name evidence="3" type="ORF">H9Y05_08145</name>
</gene>
<dbReference type="GO" id="GO:0046914">
    <property type="term" value="F:transition metal ion binding"/>
    <property type="evidence" value="ECO:0007669"/>
    <property type="project" value="InterPro"/>
</dbReference>